<gene>
    <name evidence="2" type="ORF">JG688_00018642</name>
</gene>
<feature type="compositionally biased region" description="Polar residues" evidence="1">
    <location>
        <begin position="180"/>
        <end position="195"/>
    </location>
</feature>
<keyword evidence="3" id="KW-1185">Reference proteome</keyword>
<dbReference type="EMBL" id="JAENGY010003630">
    <property type="protein sequence ID" value="KAG6941492.1"/>
    <property type="molecule type" value="Genomic_DNA"/>
</dbReference>
<feature type="region of interest" description="Disordered" evidence="1">
    <location>
        <begin position="145"/>
        <end position="222"/>
    </location>
</feature>
<proteinExistence type="predicted"/>
<evidence type="ECO:0000256" key="1">
    <source>
        <dbReference type="SAM" id="MobiDB-lite"/>
    </source>
</evidence>
<dbReference type="Proteomes" id="UP000709295">
    <property type="component" value="Unassembled WGS sequence"/>
</dbReference>
<reference evidence="2" key="1">
    <citation type="submission" date="2021-01" db="EMBL/GenBank/DDBJ databases">
        <title>Phytophthora aleatoria, a newly-described species from Pinus radiata is distinct from Phytophthora cactorum isolates based on comparative genomics.</title>
        <authorList>
            <person name="Mcdougal R."/>
            <person name="Panda P."/>
            <person name="Williams N."/>
            <person name="Studholme D.J."/>
        </authorList>
    </citation>
    <scope>NUCLEOTIDE SEQUENCE</scope>
    <source>
        <strain evidence="2">NZFS 4037</strain>
    </source>
</reference>
<organism evidence="2 3">
    <name type="scientific">Phytophthora aleatoria</name>
    <dbReference type="NCBI Taxonomy" id="2496075"/>
    <lineage>
        <taxon>Eukaryota</taxon>
        <taxon>Sar</taxon>
        <taxon>Stramenopiles</taxon>
        <taxon>Oomycota</taxon>
        <taxon>Peronosporomycetes</taxon>
        <taxon>Peronosporales</taxon>
        <taxon>Peronosporaceae</taxon>
        <taxon>Phytophthora</taxon>
    </lineage>
</organism>
<comment type="caution">
    <text evidence="2">The sequence shown here is derived from an EMBL/GenBank/DDBJ whole genome shotgun (WGS) entry which is preliminary data.</text>
</comment>
<sequence>MSMHAREMLFVLDVLKDDTVRMQGYAYKDIPLDADHTVETGTVQATPTDAGQLLIKDLVKEGTLPLMLVLRHLTSGNHYQAITYPKKKIGEYARNWKDLTSKRNAVIITFGGCSLDPIPYDAQKTAQAAAQQLKKMRSAAKLVRQSAKGGATVEEPREMADDAAGPSTDTKEAEIALPPFTTSESDLQPGGINSDNEPRRKHGRREVSVGISLKQERRRSQG</sequence>
<accession>A0A8J5LXJ3</accession>
<dbReference type="AlphaFoldDB" id="A0A8J5LXJ3"/>
<name>A0A8J5LXJ3_9STRA</name>
<evidence type="ECO:0000313" key="2">
    <source>
        <dbReference type="EMBL" id="KAG6941492.1"/>
    </source>
</evidence>
<protein>
    <submittedName>
        <fullName evidence="2">Uncharacterized protein</fullName>
    </submittedName>
</protein>
<evidence type="ECO:0000313" key="3">
    <source>
        <dbReference type="Proteomes" id="UP000709295"/>
    </source>
</evidence>